<gene>
    <name evidence="2" type="ORF">EJP77_02260</name>
</gene>
<dbReference type="GO" id="GO:0016491">
    <property type="term" value="F:oxidoreductase activity"/>
    <property type="evidence" value="ECO:0007669"/>
    <property type="project" value="UniProtKB-KW"/>
</dbReference>
<evidence type="ECO:0000313" key="3">
    <source>
        <dbReference type="Proteomes" id="UP000272464"/>
    </source>
</evidence>
<evidence type="ECO:0000313" key="2">
    <source>
        <dbReference type="EMBL" id="RUT35852.1"/>
    </source>
</evidence>
<dbReference type="PRINTS" id="PR00081">
    <property type="entry name" value="GDHRDH"/>
</dbReference>
<evidence type="ECO:0000256" key="1">
    <source>
        <dbReference type="ARBA" id="ARBA00023002"/>
    </source>
</evidence>
<reference evidence="2 3" key="1">
    <citation type="submission" date="2018-12" db="EMBL/GenBank/DDBJ databases">
        <authorList>
            <person name="Sun L."/>
            <person name="Chen Z."/>
        </authorList>
    </citation>
    <scope>NUCLEOTIDE SEQUENCE [LARGE SCALE GENOMIC DNA]</scope>
    <source>
        <strain evidence="2 3">3-5-3</strain>
    </source>
</reference>
<dbReference type="NCBIfam" id="NF004846">
    <property type="entry name" value="PRK06197.1"/>
    <property type="match status" value="1"/>
</dbReference>
<dbReference type="Proteomes" id="UP000272464">
    <property type="component" value="Unassembled WGS sequence"/>
</dbReference>
<dbReference type="PANTHER" id="PTHR43157:SF31">
    <property type="entry name" value="PHOSPHATIDYLINOSITOL-GLYCAN BIOSYNTHESIS CLASS F PROTEIN"/>
    <property type="match status" value="1"/>
</dbReference>
<dbReference type="OrthoDB" id="9809821at2"/>
<dbReference type="PANTHER" id="PTHR43157">
    <property type="entry name" value="PHOSPHATIDYLINOSITOL-GLYCAN BIOSYNTHESIS CLASS F PROTEIN-RELATED"/>
    <property type="match status" value="1"/>
</dbReference>
<dbReference type="Pfam" id="PF00106">
    <property type="entry name" value="adh_short"/>
    <property type="match status" value="1"/>
</dbReference>
<dbReference type="SUPFAM" id="SSF51735">
    <property type="entry name" value="NAD(P)-binding Rossmann-fold domains"/>
    <property type="match status" value="1"/>
</dbReference>
<organism evidence="2 3">
    <name type="scientific">Paenibacillus zeisoli</name>
    <dbReference type="NCBI Taxonomy" id="2496267"/>
    <lineage>
        <taxon>Bacteria</taxon>
        <taxon>Bacillati</taxon>
        <taxon>Bacillota</taxon>
        <taxon>Bacilli</taxon>
        <taxon>Bacillales</taxon>
        <taxon>Paenibacillaceae</taxon>
        <taxon>Paenibacillus</taxon>
    </lineage>
</organism>
<keyword evidence="3" id="KW-1185">Reference proteome</keyword>
<dbReference type="InterPro" id="IPR002347">
    <property type="entry name" value="SDR_fam"/>
</dbReference>
<sequence length="303" mass="33678">MDQSGWKSERITSQDGKIIIITGANSGLGLEASSILSAKGAKVIMAVRNLAKGNDAVSKTLHKNKNADVELMQLDLSDFNSIHRFSEEFHAKYSKLNVLINNAGIMYPKAREITKQGFETHLGTNHLGHFLLTGLVLDLLKNTPHSRVVTQSSALHKYGGDIHLDDLNLEKNYDKAKAYAQSKLANLLFTYELDRRFKKHKLNCISVAAHPGYTATSLQRSQGLLVALANQFIAQKIEMGTLPVLRASTEDGLAGAEYFGPTKWFEIRGYPEQVNSSDKSYDTELAKKLWDVSETLVGFKYNF</sequence>
<dbReference type="AlphaFoldDB" id="A0A3S1DDI1"/>
<accession>A0A3S1DDI1</accession>
<comment type="caution">
    <text evidence="2">The sequence shown here is derived from an EMBL/GenBank/DDBJ whole genome shotgun (WGS) entry which is preliminary data.</text>
</comment>
<keyword evidence="1" id="KW-0560">Oxidoreductase</keyword>
<name>A0A3S1DDI1_9BACL</name>
<dbReference type="RefSeq" id="WP_127197549.1">
    <property type="nucleotide sequence ID" value="NZ_RZNX01000001.1"/>
</dbReference>
<protein>
    <submittedName>
        <fullName evidence="2">SDR family NAD(P)-dependent oxidoreductase</fullName>
    </submittedName>
</protein>
<dbReference type="EMBL" id="RZNX01000001">
    <property type="protein sequence ID" value="RUT35852.1"/>
    <property type="molecule type" value="Genomic_DNA"/>
</dbReference>
<dbReference type="Gene3D" id="3.40.50.720">
    <property type="entry name" value="NAD(P)-binding Rossmann-like Domain"/>
    <property type="match status" value="1"/>
</dbReference>
<proteinExistence type="predicted"/>
<dbReference type="CDD" id="cd05327">
    <property type="entry name" value="retinol-DH_like_SDR_c_like"/>
    <property type="match status" value="1"/>
</dbReference>
<dbReference type="InterPro" id="IPR036291">
    <property type="entry name" value="NAD(P)-bd_dom_sf"/>
</dbReference>